<proteinExistence type="predicted"/>
<dbReference type="RefSeq" id="WP_268008769.1">
    <property type="nucleotide sequence ID" value="NZ_CP104068.1"/>
</dbReference>
<geneLocation type="plasmid" evidence="1 2">
    <name>unnamed1</name>
</geneLocation>
<keyword evidence="1" id="KW-0614">Plasmid</keyword>
<sequence length="452" mass="48143">MEAGLTANLWKNAPPELENLTAGYLQFYQFCGSVRFAIYSKLRAFRTRSISVSNAGSSSTVLTLKSTEDIPWGTYTHHYDAVQITNNSTGQSSWIVGSDESDMSDMQVEDGGNGAQTDSVTVDTSSFANGSYTATLFVRDGVDRVSSEPATTTFTITSNSDIGTGKTIQLSANPTSLNVGQSSTLTATAISIPSTDYIKIVDSSLSNTLPGNQSSYSDGLSGEKSLVTTATYDKVGSVSYVAQEINETTGGIDAQSPPVTVTWTAPAASITLTPSSDTQVQSGTPVTISYKATGMISGEFVVVQAITDNGAKNAWYDSGDKNSSNFDYEVESPVNGASVSVKYVATIYNGSLDRLATAYSGTITWVSQKPTITITASPQTNVPGEPSEIQYSVNTLSPGDTISVVGTGGSHPWNVSNQTNYVEQYQQMKTQPLDKQSRQITRRISMTQVVMW</sequence>
<organism evidence="1 2">
    <name type="scientific">Alicyclobacillus fastidiosus</name>
    <dbReference type="NCBI Taxonomy" id="392011"/>
    <lineage>
        <taxon>Bacteria</taxon>
        <taxon>Bacillati</taxon>
        <taxon>Bacillota</taxon>
        <taxon>Bacilli</taxon>
        <taxon>Bacillales</taxon>
        <taxon>Alicyclobacillaceae</taxon>
        <taxon>Alicyclobacillus</taxon>
    </lineage>
</organism>
<evidence type="ECO:0000313" key="1">
    <source>
        <dbReference type="EMBL" id="WAH44902.1"/>
    </source>
</evidence>
<evidence type="ECO:0000313" key="2">
    <source>
        <dbReference type="Proteomes" id="UP001164761"/>
    </source>
</evidence>
<name>A0ABY6ZR39_9BACL</name>
<accession>A0ABY6ZR39</accession>
<dbReference type="Proteomes" id="UP001164761">
    <property type="component" value="Plasmid unnamed1"/>
</dbReference>
<gene>
    <name evidence="1" type="ORF">NZD89_28045</name>
</gene>
<dbReference type="EMBL" id="CP104068">
    <property type="protein sequence ID" value="WAH44902.1"/>
    <property type="molecule type" value="Genomic_DNA"/>
</dbReference>
<reference evidence="1" key="1">
    <citation type="submission" date="2022-08" db="EMBL/GenBank/DDBJ databases">
        <title>Alicyclobacillus fastidiosus DSM 17978, complete genome.</title>
        <authorList>
            <person name="Wang Q."/>
            <person name="Cai R."/>
            <person name="Wang Z."/>
        </authorList>
    </citation>
    <scope>NUCLEOTIDE SEQUENCE</scope>
    <source>
        <strain evidence="1">DSM 17978</strain>
        <plasmid evidence="1">unnamed1</plasmid>
    </source>
</reference>
<protein>
    <submittedName>
        <fullName evidence="1">Uncharacterized protein</fullName>
    </submittedName>
</protein>
<keyword evidence="2" id="KW-1185">Reference proteome</keyword>